<evidence type="ECO:0000313" key="1">
    <source>
        <dbReference type="EMBL" id="KAE9401803.1"/>
    </source>
</evidence>
<dbReference type="AlphaFoldDB" id="A0A6A4HV62"/>
<dbReference type="InterPro" id="IPR029058">
    <property type="entry name" value="AB_hydrolase_fold"/>
</dbReference>
<sequence length="311" mass="35597">MPTFTLPNEITYFYQDSGAPSEKQDYTTFFIVHGHTYHSALFKPLAFNWISTREYPGSTPYSPEELEVFAVGPDEARLKQLMKDGTDLALLLDGLIVSLSLPQTGGIAIVGWSMGNIFTLPLLASITDLPVETRVRLGSHVKRTIIWDPPCQTMGIAGPQFYTPYYDQALPAEIRPIEFAKWLTFYFFHGDLSKRRLEDLNQRYHDVHRKYTFQGLPLEELFEMIEIAPGAKRCSMALCAKPGGNMKIWYMVGDRNPWNIIYCWWTMEDEVKAAQTSEPAINFTVNEGSNHFFMWDDPEGCMDKLELCCRS</sequence>
<accession>A0A6A4HV62</accession>
<dbReference type="EMBL" id="ML769442">
    <property type="protein sequence ID" value="KAE9401803.1"/>
    <property type="molecule type" value="Genomic_DNA"/>
</dbReference>
<proteinExistence type="predicted"/>
<dbReference type="Proteomes" id="UP000799118">
    <property type="component" value="Unassembled WGS sequence"/>
</dbReference>
<dbReference type="SUPFAM" id="SSF53474">
    <property type="entry name" value="alpha/beta-Hydrolases"/>
    <property type="match status" value="1"/>
</dbReference>
<evidence type="ECO:0000313" key="2">
    <source>
        <dbReference type="Proteomes" id="UP000799118"/>
    </source>
</evidence>
<organism evidence="1 2">
    <name type="scientific">Gymnopus androsaceus JB14</name>
    <dbReference type="NCBI Taxonomy" id="1447944"/>
    <lineage>
        <taxon>Eukaryota</taxon>
        <taxon>Fungi</taxon>
        <taxon>Dikarya</taxon>
        <taxon>Basidiomycota</taxon>
        <taxon>Agaricomycotina</taxon>
        <taxon>Agaricomycetes</taxon>
        <taxon>Agaricomycetidae</taxon>
        <taxon>Agaricales</taxon>
        <taxon>Marasmiineae</taxon>
        <taxon>Omphalotaceae</taxon>
        <taxon>Gymnopus</taxon>
    </lineage>
</organism>
<name>A0A6A4HV62_9AGAR</name>
<keyword evidence="2" id="KW-1185">Reference proteome</keyword>
<reference evidence="1" key="1">
    <citation type="journal article" date="2019" name="Environ. Microbiol.">
        <title>Fungal ecological strategies reflected in gene transcription - a case study of two litter decomposers.</title>
        <authorList>
            <person name="Barbi F."/>
            <person name="Kohler A."/>
            <person name="Barry K."/>
            <person name="Baskaran P."/>
            <person name="Daum C."/>
            <person name="Fauchery L."/>
            <person name="Ihrmark K."/>
            <person name="Kuo A."/>
            <person name="LaButti K."/>
            <person name="Lipzen A."/>
            <person name="Morin E."/>
            <person name="Grigoriev I.V."/>
            <person name="Henrissat B."/>
            <person name="Lindahl B."/>
            <person name="Martin F."/>
        </authorList>
    </citation>
    <scope>NUCLEOTIDE SEQUENCE</scope>
    <source>
        <strain evidence="1">JB14</strain>
    </source>
</reference>
<dbReference type="OrthoDB" id="3251587at2759"/>
<evidence type="ECO:0008006" key="3">
    <source>
        <dbReference type="Google" id="ProtNLM"/>
    </source>
</evidence>
<gene>
    <name evidence="1" type="ORF">BT96DRAFT_937687</name>
</gene>
<protein>
    <recommendedName>
        <fullName evidence="3">AB hydrolase-1 domain-containing protein</fullName>
    </recommendedName>
</protein>
<dbReference type="Gene3D" id="3.40.50.1820">
    <property type="entry name" value="alpha/beta hydrolase"/>
    <property type="match status" value="1"/>
</dbReference>